<keyword evidence="10" id="KW-1133">Transmembrane helix</keyword>
<dbReference type="Gene3D" id="2.60.40.10">
    <property type="entry name" value="Immunoglobulins"/>
    <property type="match status" value="1"/>
</dbReference>
<keyword evidence="5 17" id="KW-0597">Phosphoprotein</keyword>
<accession>A0A4Y9SGJ9</accession>
<dbReference type="OrthoDB" id="5477914at2"/>
<dbReference type="InterPro" id="IPR036097">
    <property type="entry name" value="HisK_dim/P_sf"/>
</dbReference>
<feature type="chain" id="PRO_5021443788" description="Virulence sensor protein BvgS" evidence="18">
    <location>
        <begin position="24"/>
        <end position="1689"/>
    </location>
</feature>
<proteinExistence type="predicted"/>
<keyword evidence="9" id="KW-0067">ATP-binding</keyword>
<comment type="function">
    <text evidence="14">Member of the two-component regulatory system BvgS/BvgA. Phosphorylates BvgA via a four-step phosphorelay in response to environmental signals.</text>
</comment>
<dbReference type="SUPFAM" id="SSF52172">
    <property type="entry name" value="CheY-like"/>
    <property type="match status" value="2"/>
</dbReference>
<evidence type="ECO:0000256" key="13">
    <source>
        <dbReference type="ARBA" id="ARBA00023136"/>
    </source>
</evidence>
<dbReference type="SUPFAM" id="SSF47384">
    <property type="entry name" value="Homodimeric domain of signal transducing histidine kinase"/>
    <property type="match status" value="1"/>
</dbReference>
<evidence type="ECO:0000256" key="2">
    <source>
        <dbReference type="ARBA" id="ARBA00004651"/>
    </source>
</evidence>
<dbReference type="Pfam" id="PF07495">
    <property type="entry name" value="Y_Y_Y"/>
    <property type="match status" value="1"/>
</dbReference>
<dbReference type="PROSITE" id="PS50110">
    <property type="entry name" value="RESPONSE_REGULATORY"/>
    <property type="match status" value="2"/>
</dbReference>
<evidence type="ECO:0000256" key="3">
    <source>
        <dbReference type="ARBA" id="ARBA00012438"/>
    </source>
</evidence>
<dbReference type="Gene3D" id="3.40.50.2300">
    <property type="match status" value="2"/>
</dbReference>
<dbReference type="Pfam" id="PF02518">
    <property type="entry name" value="HATPase_c"/>
    <property type="match status" value="1"/>
</dbReference>
<dbReference type="SUPFAM" id="SSF55874">
    <property type="entry name" value="ATPase domain of HSP90 chaperone/DNA topoisomerase II/histidine kinase"/>
    <property type="match status" value="1"/>
</dbReference>
<gene>
    <name evidence="22" type="ORF">E4L98_11410</name>
</gene>
<keyword evidence="8" id="KW-0547">Nucleotide-binding</keyword>
<evidence type="ECO:0000256" key="7">
    <source>
        <dbReference type="ARBA" id="ARBA00022729"/>
    </source>
</evidence>
<dbReference type="CDD" id="cd17546">
    <property type="entry name" value="REC_hyHK_CKI1_RcsC-like"/>
    <property type="match status" value="2"/>
</dbReference>
<keyword evidence="6" id="KW-0812">Transmembrane</keyword>
<evidence type="ECO:0000256" key="5">
    <source>
        <dbReference type="ARBA" id="ARBA00022553"/>
    </source>
</evidence>
<dbReference type="FunFam" id="3.30.565.10:FF:000010">
    <property type="entry name" value="Sensor histidine kinase RcsC"/>
    <property type="match status" value="1"/>
</dbReference>
<dbReference type="CDD" id="cd00082">
    <property type="entry name" value="HisKA"/>
    <property type="match status" value="1"/>
</dbReference>
<dbReference type="Gene3D" id="2.130.10.10">
    <property type="entry name" value="YVTN repeat-like/Quinoprotein amine dehydrogenase"/>
    <property type="match status" value="3"/>
</dbReference>
<dbReference type="InterPro" id="IPR001789">
    <property type="entry name" value="Sig_transdc_resp-reg_receiver"/>
</dbReference>
<evidence type="ECO:0000256" key="8">
    <source>
        <dbReference type="ARBA" id="ARBA00022741"/>
    </source>
</evidence>
<dbReference type="Pfam" id="PF07494">
    <property type="entry name" value="Reg_prop"/>
    <property type="match status" value="4"/>
</dbReference>
<evidence type="ECO:0000256" key="15">
    <source>
        <dbReference type="ARBA" id="ARBA00070152"/>
    </source>
</evidence>
<evidence type="ECO:0000259" key="19">
    <source>
        <dbReference type="PROSITE" id="PS50109"/>
    </source>
</evidence>
<evidence type="ECO:0000256" key="16">
    <source>
        <dbReference type="PROSITE-ProRule" id="PRU00110"/>
    </source>
</evidence>
<comment type="catalytic activity">
    <reaction evidence="1">
        <text>ATP + protein L-histidine = ADP + protein N-phospho-L-histidine.</text>
        <dbReference type="EC" id="2.7.13.3"/>
    </reaction>
</comment>
<dbReference type="InterPro" id="IPR013783">
    <property type="entry name" value="Ig-like_fold"/>
</dbReference>
<feature type="domain" description="Histidine kinase" evidence="19">
    <location>
        <begin position="989"/>
        <end position="1211"/>
    </location>
</feature>
<keyword evidence="4" id="KW-1003">Cell membrane</keyword>
<evidence type="ECO:0000256" key="1">
    <source>
        <dbReference type="ARBA" id="ARBA00000085"/>
    </source>
</evidence>
<feature type="modified residue" description="4-aspartylphosphate" evidence="17">
    <location>
        <position position="1279"/>
    </location>
</feature>
<evidence type="ECO:0000313" key="22">
    <source>
        <dbReference type="EMBL" id="TFW23271.1"/>
    </source>
</evidence>
<evidence type="ECO:0000256" key="12">
    <source>
        <dbReference type="ARBA" id="ARBA00023026"/>
    </source>
</evidence>
<dbReference type="Pfam" id="PF01627">
    <property type="entry name" value="Hpt"/>
    <property type="match status" value="1"/>
</dbReference>
<feature type="modified residue" description="Phosphohistidine" evidence="16">
    <location>
        <position position="1620"/>
    </location>
</feature>
<dbReference type="GO" id="GO:0000155">
    <property type="term" value="F:phosphorelay sensor kinase activity"/>
    <property type="evidence" value="ECO:0007669"/>
    <property type="project" value="InterPro"/>
</dbReference>
<dbReference type="PRINTS" id="PR00344">
    <property type="entry name" value="BCTRLSENSOR"/>
</dbReference>
<evidence type="ECO:0000256" key="11">
    <source>
        <dbReference type="ARBA" id="ARBA00023012"/>
    </source>
</evidence>
<feature type="signal peptide" evidence="18">
    <location>
        <begin position="1"/>
        <end position="23"/>
    </location>
</feature>
<keyword evidence="7 18" id="KW-0732">Signal</keyword>
<dbReference type="InterPro" id="IPR003594">
    <property type="entry name" value="HATPase_dom"/>
</dbReference>
<keyword evidence="13" id="KW-0472">Membrane</keyword>
<dbReference type="EC" id="2.7.13.3" evidence="3"/>
<dbReference type="InterPro" id="IPR004358">
    <property type="entry name" value="Sig_transdc_His_kin-like_C"/>
</dbReference>
<sequence>MRVPFIIPAAFTLALTAGAPVMAALPAWQKLAPTMFEYLGAAERGFPSPVTMCIAQDGDGYIWFGTQSGLGRWDGYRMRNFFFNASDPHSLPGDFIQAMHVDAKGRLWIGSSTGGVAMYDKGRGQFVRIGAGAQGLSSPVVTALASDARGGIWVGTAAGLDYIDTTRGNAVSHHTPVQGRAGNSQIRALLVDHAGDLWIGSNGGLARRAAASGRVEDLGFANGPGDAVLSLAESSPGEVLFGTLKSGIGTARAGDSARLLSFDQVPDADSAMVLSITETAPGTWWAATYGGGIVEFDLNGHGRRILHRPAIPISLANDRVAAVLRDRSGLVWVANERGVNVHNPGNRTVETILDGVGLPEISAFAFMTDSGGRLWTALGDQGIDLVAPDGSRSAGLRPDPARPETALPNRLILALTEAEPQEAWIATSLGLYHTSGKGTRVRRVALPLADPYPRIGNLVRQREVLWLGVPGGLLRYDTRTGSGRLYGPGPAAAGGLSDDRVTAMRAGADGVLWIGTRNGLNRLNTATGQVVQLLPGDSTGLPHSLISDIASDGQGRLWVASNSDGITVIDEHDSGGGRHARKLDIRNGMPSNNVAALQRDRRGRMWASTSDGIAAIDPASFRIHVLDRAAGLVFQPYVTGAVGVTAQADLVFGTSGGYVVVHPELPTPWRYQPPLVVSAIHLDGKAIEPAPLLAPGAGALAIPAGTRKVEVETAALDFSASQRNRYAFRLDGYDKEWQEADASHRVATYANVPPGVYRLHMRGSNRDGVWSPHELSMDLHFLPAWYQTWWARMGAVLAVLASGWGMYRWRVRNLQQQVYSRTLHLERVHAIVKSINDELDFDALLRTILRESSAIGEVGVAYALIRESPDGQLAIRASWGHDALPSSRAGVSPAAAQAQFVDGATVIAPDMFLKQSTMLAVRISVDQQVQGYLVFKQSTPFARKDLDMFKALKEPFVSAFQKAGVIAAMQRARADAEASTRAKSEFLANISHEIRTPMNAILGFAGLGTHLDLPAKPRDYFTKIGRAGKNLLSIIDDVLDFAKIESGKLELEAVPFVLCETLNQIADLFSWRAAEKGLELIVYAAPGVPLQLVGDPLRLSQVLVNLVGNALKFTAHGHICLRVEPLAPAGEQQARLRFAVDDTGVGISAEQQARLFRAFSQADSSTTRLYGGTGLGLAISQQLVQAMGGMITIDSTPGAGSSFHFDLVMQRQPGPDHGLPPLPEAARGRVILVVDDSAPSRVMLEQQLTSAGYAVHAVAGGMEALAWLRDHRADLVLMDSDMPDMSGVDTARRLHDDGLHGRLPVVLMTTELARDPVAQAAALAGIHTTLAKPVHALHLRDTVLAALGFATNASPAAAAPATPSAAAQILSGAHVLVVDDNVINQQVAHEVLLRANVRVSLAGSGAEALRLIDTTRYDAVLMDIQMPGMDGYETTARMRAQVRHARLPVVAMTAHAAPGFRESSLAMGMNDYVTKPIDPERLFAVLASWIRIEPGRGGAAAGAASGIAAAEAGTAGGACAADGGPVTAGATDAGVAAAADGTAGAAITASAAATVAGATEDAASPMPGVDMAAVLERLGGNRALLVKLLERFAADFESCPAGLLAAIAEGSYEQAALLAHKVRGAAGNLSMPELHRAAGELEQRLLSPGRAQLDDALADFGAALEMVLDGVRAPGRAALTQAGPASVSP</sequence>
<dbReference type="InterPro" id="IPR011110">
    <property type="entry name" value="Reg_prop"/>
</dbReference>
<feature type="domain" description="HPt" evidence="21">
    <location>
        <begin position="1581"/>
        <end position="1674"/>
    </location>
</feature>
<dbReference type="InterPro" id="IPR005467">
    <property type="entry name" value="His_kinase_dom"/>
</dbReference>
<evidence type="ECO:0000256" key="9">
    <source>
        <dbReference type="ARBA" id="ARBA00022840"/>
    </source>
</evidence>
<keyword evidence="12" id="KW-0843">Virulence</keyword>
<dbReference type="Pfam" id="PF00512">
    <property type="entry name" value="HisKA"/>
    <property type="match status" value="1"/>
</dbReference>
<reference evidence="22 23" key="1">
    <citation type="submission" date="2019-03" db="EMBL/GenBank/DDBJ databases">
        <title>Draft Genome Sequence of Duganella callidus sp. nov., a Novel Duganella Species Isolated from Cultivated Soil.</title>
        <authorList>
            <person name="Raths R."/>
            <person name="Peta V."/>
            <person name="Bucking H."/>
        </authorList>
    </citation>
    <scope>NUCLEOTIDE SEQUENCE [LARGE SCALE GENOMIC DNA]</scope>
    <source>
        <strain evidence="22 23">DN04</strain>
    </source>
</reference>
<dbReference type="Gene3D" id="1.20.120.160">
    <property type="entry name" value="HPT domain"/>
    <property type="match status" value="1"/>
</dbReference>
<keyword evidence="23" id="KW-1185">Reference proteome</keyword>
<dbReference type="Pfam" id="PF00072">
    <property type="entry name" value="Response_reg"/>
    <property type="match status" value="2"/>
</dbReference>
<comment type="subcellular location">
    <subcellularLocation>
        <location evidence="2">Cell membrane</location>
        <topology evidence="2">Multi-pass membrane protein</topology>
    </subcellularLocation>
</comment>
<name>A0A4Y9SGJ9_9BURK</name>
<feature type="domain" description="Response regulatory" evidence="20">
    <location>
        <begin position="1230"/>
        <end position="1347"/>
    </location>
</feature>
<dbReference type="CDD" id="cd16922">
    <property type="entry name" value="HATPase_EvgS-ArcB-TorS-like"/>
    <property type="match status" value="1"/>
</dbReference>
<dbReference type="InterPro" id="IPR036890">
    <property type="entry name" value="HATPase_C_sf"/>
</dbReference>
<dbReference type="SUPFAM" id="SSF55781">
    <property type="entry name" value="GAF domain-like"/>
    <property type="match status" value="1"/>
</dbReference>
<evidence type="ECO:0000256" key="18">
    <source>
        <dbReference type="SAM" id="SignalP"/>
    </source>
</evidence>
<evidence type="ECO:0000256" key="17">
    <source>
        <dbReference type="PROSITE-ProRule" id="PRU00169"/>
    </source>
</evidence>
<protein>
    <recommendedName>
        <fullName evidence="15">Virulence sensor protein BvgS</fullName>
        <ecNumber evidence="3">2.7.13.3</ecNumber>
    </recommendedName>
</protein>
<dbReference type="PANTHER" id="PTHR45339">
    <property type="entry name" value="HYBRID SIGNAL TRANSDUCTION HISTIDINE KINASE J"/>
    <property type="match status" value="1"/>
</dbReference>
<evidence type="ECO:0000256" key="14">
    <source>
        <dbReference type="ARBA" id="ARBA00058004"/>
    </source>
</evidence>
<evidence type="ECO:0000259" key="20">
    <source>
        <dbReference type="PROSITE" id="PS50110"/>
    </source>
</evidence>
<dbReference type="SMART" id="SM00388">
    <property type="entry name" value="HisKA"/>
    <property type="match status" value="1"/>
</dbReference>
<dbReference type="Gene3D" id="1.10.287.130">
    <property type="match status" value="1"/>
</dbReference>
<comment type="caution">
    <text evidence="22">The sequence shown here is derived from an EMBL/GenBank/DDBJ whole genome shotgun (WGS) entry which is preliminary data.</text>
</comment>
<dbReference type="PANTHER" id="PTHR45339:SF1">
    <property type="entry name" value="HYBRID SIGNAL TRANSDUCTION HISTIDINE KINASE J"/>
    <property type="match status" value="1"/>
</dbReference>
<dbReference type="InterPro" id="IPR011123">
    <property type="entry name" value="Y_Y_Y"/>
</dbReference>
<evidence type="ECO:0000259" key="21">
    <source>
        <dbReference type="PROSITE" id="PS50894"/>
    </source>
</evidence>
<feature type="domain" description="Response regulatory" evidence="20">
    <location>
        <begin position="1374"/>
        <end position="1490"/>
    </location>
</feature>
<evidence type="ECO:0000256" key="4">
    <source>
        <dbReference type="ARBA" id="ARBA00022475"/>
    </source>
</evidence>
<dbReference type="InterPro" id="IPR011006">
    <property type="entry name" value="CheY-like_superfamily"/>
</dbReference>
<keyword evidence="11" id="KW-0902">Two-component regulatory system</keyword>
<evidence type="ECO:0000313" key="23">
    <source>
        <dbReference type="Proteomes" id="UP000297729"/>
    </source>
</evidence>
<dbReference type="GO" id="GO:0005524">
    <property type="term" value="F:ATP binding"/>
    <property type="evidence" value="ECO:0007669"/>
    <property type="project" value="UniProtKB-KW"/>
</dbReference>
<dbReference type="InterPro" id="IPR015943">
    <property type="entry name" value="WD40/YVTN_repeat-like_dom_sf"/>
</dbReference>
<dbReference type="RefSeq" id="WP_135201686.1">
    <property type="nucleotide sequence ID" value="NZ_SPVG01000109.1"/>
</dbReference>
<dbReference type="InterPro" id="IPR036641">
    <property type="entry name" value="HPT_dom_sf"/>
</dbReference>
<dbReference type="SMART" id="SM00387">
    <property type="entry name" value="HATPase_c"/>
    <property type="match status" value="1"/>
</dbReference>
<dbReference type="Proteomes" id="UP000297729">
    <property type="component" value="Unassembled WGS sequence"/>
</dbReference>
<dbReference type="Gene3D" id="3.30.565.10">
    <property type="entry name" value="Histidine kinase-like ATPase, C-terminal domain"/>
    <property type="match status" value="1"/>
</dbReference>
<dbReference type="SUPFAM" id="SSF47226">
    <property type="entry name" value="Histidine-containing phosphotransfer domain, HPT domain"/>
    <property type="match status" value="1"/>
</dbReference>
<feature type="modified residue" description="4-aspartylphosphate" evidence="17">
    <location>
        <position position="1423"/>
    </location>
</feature>
<dbReference type="InterPro" id="IPR003661">
    <property type="entry name" value="HisK_dim/P_dom"/>
</dbReference>
<dbReference type="InterPro" id="IPR008207">
    <property type="entry name" value="Sig_transdc_His_kin_Hpt_dom"/>
</dbReference>
<dbReference type="PROSITE" id="PS50109">
    <property type="entry name" value="HIS_KIN"/>
    <property type="match status" value="1"/>
</dbReference>
<dbReference type="SMART" id="SM00448">
    <property type="entry name" value="REC"/>
    <property type="match status" value="2"/>
</dbReference>
<dbReference type="SUPFAM" id="SSF63829">
    <property type="entry name" value="Calcium-dependent phosphotriesterase"/>
    <property type="match status" value="3"/>
</dbReference>
<dbReference type="GO" id="GO:0005886">
    <property type="term" value="C:plasma membrane"/>
    <property type="evidence" value="ECO:0007669"/>
    <property type="project" value="UniProtKB-SubCell"/>
</dbReference>
<evidence type="ECO:0000256" key="6">
    <source>
        <dbReference type="ARBA" id="ARBA00022692"/>
    </source>
</evidence>
<dbReference type="InterPro" id="IPR029016">
    <property type="entry name" value="GAF-like_dom_sf"/>
</dbReference>
<organism evidence="22 23">
    <name type="scientific">Duganella callida</name>
    <dbReference type="NCBI Taxonomy" id="2561932"/>
    <lineage>
        <taxon>Bacteria</taxon>
        <taxon>Pseudomonadati</taxon>
        <taxon>Pseudomonadota</taxon>
        <taxon>Betaproteobacteria</taxon>
        <taxon>Burkholderiales</taxon>
        <taxon>Oxalobacteraceae</taxon>
        <taxon>Telluria group</taxon>
        <taxon>Duganella</taxon>
    </lineage>
</organism>
<dbReference type="Gene3D" id="3.30.450.40">
    <property type="match status" value="1"/>
</dbReference>
<dbReference type="EMBL" id="SPVG01000109">
    <property type="protein sequence ID" value="TFW23271.1"/>
    <property type="molecule type" value="Genomic_DNA"/>
</dbReference>
<dbReference type="PROSITE" id="PS50894">
    <property type="entry name" value="HPT"/>
    <property type="match status" value="1"/>
</dbReference>
<evidence type="ECO:0000256" key="10">
    <source>
        <dbReference type="ARBA" id="ARBA00022989"/>
    </source>
</evidence>